<keyword evidence="2" id="KW-1185">Reference proteome</keyword>
<dbReference type="EMBL" id="JH711584">
    <property type="protein sequence ID" value="EIW77149.1"/>
    <property type="molecule type" value="Genomic_DNA"/>
</dbReference>
<dbReference type="OrthoDB" id="3239511at2759"/>
<reference evidence="2" key="1">
    <citation type="journal article" date="2012" name="Science">
        <title>The Paleozoic origin of enzymatic lignin decomposition reconstructed from 31 fungal genomes.</title>
        <authorList>
            <person name="Floudas D."/>
            <person name="Binder M."/>
            <person name="Riley R."/>
            <person name="Barry K."/>
            <person name="Blanchette R.A."/>
            <person name="Henrissat B."/>
            <person name="Martinez A.T."/>
            <person name="Otillar R."/>
            <person name="Spatafora J.W."/>
            <person name="Yadav J.S."/>
            <person name="Aerts A."/>
            <person name="Benoit I."/>
            <person name="Boyd A."/>
            <person name="Carlson A."/>
            <person name="Copeland A."/>
            <person name="Coutinho P.M."/>
            <person name="de Vries R.P."/>
            <person name="Ferreira P."/>
            <person name="Findley K."/>
            <person name="Foster B."/>
            <person name="Gaskell J."/>
            <person name="Glotzer D."/>
            <person name="Gorecki P."/>
            <person name="Heitman J."/>
            <person name="Hesse C."/>
            <person name="Hori C."/>
            <person name="Igarashi K."/>
            <person name="Jurgens J.A."/>
            <person name="Kallen N."/>
            <person name="Kersten P."/>
            <person name="Kohler A."/>
            <person name="Kuees U."/>
            <person name="Kumar T.K.A."/>
            <person name="Kuo A."/>
            <person name="LaButti K."/>
            <person name="Larrondo L.F."/>
            <person name="Lindquist E."/>
            <person name="Ling A."/>
            <person name="Lombard V."/>
            <person name="Lucas S."/>
            <person name="Lundell T."/>
            <person name="Martin R."/>
            <person name="McLaughlin D.J."/>
            <person name="Morgenstern I."/>
            <person name="Morin E."/>
            <person name="Murat C."/>
            <person name="Nagy L.G."/>
            <person name="Nolan M."/>
            <person name="Ohm R.A."/>
            <person name="Patyshakuliyeva A."/>
            <person name="Rokas A."/>
            <person name="Ruiz-Duenas F.J."/>
            <person name="Sabat G."/>
            <person name="Salamov A."/>
            <person name="Samejima M."/>
            <person name="Schmutz J."/>
            <person name="Slot J.C."/>
            <person name="St John F."/>
            <person name="Stenlid J."/>
            <person name="Sun H."/>
            <person name="Sun S."/>
            <person name="Syed K."/>
            <person name="Tsang A."/>
            <person name="Wiebenga A."/>
            <person name="Young D."/>
            <person name="Pisabarro A."/>
            <person name="Eastwood D.C."/>
            <person name="Martin F."/>
            <person name="Cullen D."/>
            <person name="Grigoriev I.V."/>
            <person name="Hibbett D.S."/>
        </authorList>
    </citation>
    <scope>NUCLEOTIDE SEQUENCE [LARGE SCALE GENOMIC DNA]</scope>
    <source>
        <strain evidence="2">RWD-64-598 SS2</strain>
    </source>
</reference>
<organism evidence="1 2">
    <name type="scientific">Coniophora puteana (strain RWD-64-598)</name>
    <name type="common">Brown rot fungus</name>
    <dbReference type="NCBI Taxonomy" id="741705"/>
    <lineage>
        <taxon>Eukaryota</taxon>
        <taxon>Fungi</taxon>
        <taxon>Dikarya</taxon>
        <taxon>Basidiomycota</taxon>
        <taxon>Agaricomycotina</taxon>
        <taxon>Agaricomycetes</taxon>
        <taxon>Agaricomycetidae</taxon>
        <taxon>Boletales</taxon>
        <taxon>Coniophorineae</taxon>
        <taxon>Coniophoraceae</taxon>
        <taxon>Coniophora</taxon>
    </lineage>
</organism>
<accession>A0A5M3MD34</accession>
<gene>
    <name evidence="1" type="ORF">CONPUDRAFT_62326</name>
</gene>
<dbReference type="GeneID" id="19208226"/>
<comment type="caution">
    <text evidence="1">The sequence shown here is derived from an EMBL/GenBank/DDBJ whole genome shotgun (WGS) entry which is preliminary data.</text>
</comment>
<dbReference type="AlphaFoldDB" id="A0A5M3MD34"/>
<feature type="non-terminal residue" evidence="1">
    <location>
        <position position="1"/>
    </location>
</feature>
<name>A0A5M3MD34_CONPW</name>
<dbReference type="Proteomes" id="UP000053558">
    <property type="component" value="Unassembled WGS sequence"/>
</dbReference>
<dbReference type="RefSeq" id="XP_007772365.1">
    <property type="nucleotide sequence ID" value="XM_007774175.1"/>
</dbReference>
<evidence type="ECO:0000313" key="2">
    <source>
        <dbReference type="Proteomes" id="UP000053558"/>
    </source>
</evidence>
<evidence type="ECO:0000313" key="1">
    <source>
        <dbReference type="EMBL" id="EIW77149.1"/>
    </source>
</evidence>
<proteinExistence type="predicted"/>
<dbReference type="KEGG" id="cput:CONPUDRAFT_62326"/>
<sequence>GGSQVVGWLPIVAKDDKYKGTTEWANFKNIVWHKLFKKLFESLGGYAKTGFWFELCDGSLMWLFPIILILSANCEEQ</sequence>
<protein>
    <submittedName>
        <fullName evidence="1">Uncharacterized protein</fullName>
    </submittedName>
</protein>